<protein>
    <submittedName>
        <fullName evidence="2">Uncharacterized protein</fullName>
    </submittedName>
</protein>
<dbReference type="EMBL" id="BPQB01000001">
    <property type="protein sequence ID" value="GJE84647.1"/>
    <property type="molecule type" value="Genomic_DNA"/>
</dbReference>
<comment type="caution">
    <text evidence="2">The sequence shown here is derived from an EMBL/GenBank/DDBJ whole genome shotgun (WGS) entry which is preliminary data.</text>
</comment>
<gene>
    <name evidence="2" type="ORF">PsYK624_007230</name>
</gene>
<proteinExistence type="predicted"/>
<name>A0A9P3FY59_9APHY</name>
<reference evidence="2 3" key="1">
    <citation type="submission" date="2021-08" db="EMBL/GenBank/DDBJ databases">
        <title>Draft Genome Sequence of Phanerochaete sordida strain YK-624.</title>
        <authorList>
            <person name="Mori T."/>
            <person name="Dohra H."/>
            <person name="Suzuki T."/>
            <person name="Kawagishi H."/>
            <person name="Hirai H."/>
        </authorList>
    </citation>
    <scope>NUCLEOTIDE SEQUENCE [LARGE SCALE GENOMIC DNA]</scope>
    <source>
        <strain evidence="2 3">YK-624</strain>
    </source>
</reference>
<dbReference type="AlphaFoldDB" id="A0A9P3FY59"/>
<keyword evidence="3" id="KW-1185">Reference proteome</keyword>
<evidence type="ECO:0000256" key="1">
    <source>
        <dbReference type="SAM" id="MobiDB-lite"/>
    </source>
</evidence>
<dbReference type="Proteomes" id="UP000703269">
    <property type="component" value="Unassembled WGS sequence"/>
</dbReference>
<organism evidence="2 3">
    <name type="scientific">Phanerochaete sordida</name>
    <dbReference type="NCBI Taxonomy" id="48140"/>
    <lineage>
        <taxon>Eukaryota</taxon>
        <taxon>Fungi</taxon>
        <taxon>Dikarya</taxon>
        <taxon>Basidiomycota</taxon>
        <taxon>Agaricomycotina</taxon>
        <taxon>Agaricomycetes</taxon>
        <taxon>Polyporales</taxon>
        <taxon>Phanerochaetaceae</taxon>
        <taxon>Phanerochaete</taxon>
    </lineage>
</organism>
<feature type="region of interest" description="Disordered" evidence="1">
    <location>
        <begin position="75"/>
        <end position="95"/>
    </location>
</feature>
<feature type="region of interest" description="Disordered" evidence="1">
    <location>
        <begin position="128"/>
        <end position="180"/>
    </location>
</feature>
<evidence type="ECO:0000313" key="2">
    <source>
        <dbReference type="EMBL" id="GJE84647.1"/>
    </source>
</evidence>
<accession>A0A9P3FY59</accession>
<evidence type="ECO:0000313" key="3">
    <source>
        <dbReference type="Proteomes" id="UP000703269"/>
    </source>
</evidence>
<feature type="compositionally biased region" description="Pro residues" evidence="1">
    <location>
        <begin position="159"/>
        <end position="168"/>
    </location>
</feature>
<sequence length="180" mass="19665">MNVSSPRARSMADALCTYSALTCIIHRRGPCAARLRWRAWEDLDATSATTCRVRAAPRELSAAYVERARQHAWKPARACPPANPGSSFGRSRCARSPPAKVHRDVRAERVPRCLRRRHSALACTRARRRVPGPAPPRCARTRPALRGASGGPHVARPSVPRPLAPAPPSSARRVGRPCHA</sequence>